<keyword evidence="3" id="KW-1185">Reference proteome</keyword>
<gene>
    <name evidence="2" type="ORF">LTRI10_LOCUS45315</name>
</gene>
<evidence type="ECO:0000313" key="2">
    <source>
        <dbReference type="EMBL" id="CAL1405534.1"/>
    </source>
</evidence>
<dbReference type="Pfam" id="PF24758">
    <property type="entry name" value="LRR_At5g56370"/>
    <property type="match status" value="1"/>
</dbReference>
<dbReference type="Gene3D" id="3.80.10.10">
    <property type="entry name" value="Ribonuclease Inhibitor"/>
    <property type="match status" value="1"/>
</dbReference>
<dbReference type="PANTHER" id="PTHR34145:SF28">
    <property type="entry name" value="F-BOX DOMAIN-CONTAINING PROTEIN"/>
    <property type="match status" value="1"/>
</dbReference>
<evidence type="ECO:0000259" key="1">
    <source>
        <dbReference type="Pfam" id="PF24758"/>
    </source>
</evidence>
<dbReference type="InterPro" id="IPR055411">
    <property type="entry name" value="LRR_FXL15/At3g58940/PEG3-like"/>
</dbReference>
<feature type="domain" description="F-box/LRR-repeat protein 15/At3g58940/PEG3-like LRR" evidence="1">
    <location>
        <begin position="136"/>
        <end position="239"/>
    </location>
</feature>
<dbReference type="AlphaFoldDB" id="A0AAV2G5K8"/>
<dbReference type="Proteomes" id="UP001497516">
    <property type="component" value="Chromosome 8"/>
</dbReference>
<accession>A0AAV2G5K8</accession>
<protein>
    <recommendedName>
        <fullName evidence="1">F-box/LRR-repeat protein 15/At3g58940/PEG3-like LRR domain-containing protein</fullName>
    </recommendedName>
</protein>
<proteinExistence type="predicted"/>
<evidence type="ECO:0000313" key="3">
    <source>
        <dbReference type="Proteomes" id="UP001497516"/>
    </source>
</evidence>
<dbReference type="InterPro" id="IPR032675">
    <property type="entry name" value="LRR_dom_sf"/>
</dbReference>
<organism evidence="2 3">
    <name type="scientific">Linum trigynum</name>
    <dbReference type="NCBI Taxonomy" id="586398"/>
    <lineage>
        <taxon>Eukaryota</taxon>
        <taxon>Viridiplantae</taxon>
        <taxon>Streptophyta</taxon>
        <taxon>Embryophyta</taxon>
        <taxon>Tracheophyta</taxon>
        <taxon>Spermatophyta</taxon>
        <taxon>Magnoliopsida</taxon>
        <taxon>eudicotyledons</taxon>
        <taxon>Gunneridae</taxon>
        <taxon>Pentapetalae</taxon>
        <taxon>rosids</taxon>
        <taxon>fabids</taxon>
        <taxon>Malpighiales</taxon>
        <taxon>Linaceae</taxon>
        <taxon>Linum</taxon>
    </lineage>
</organism>
<name>A0AAV2G5K8_9ROSI</name>
<dbReference type="SUPFAM" id="SSF81383">
    <property type="entry name" value="F-box domain"/>
    <property type="match status" value="1"/>
</dbReference>
<dbReference type="SUPFAM" id="SSF52047">
    <property type="entry name" value="RNI-like"/>
    <property type="match status" value="1"/>
</dbReference>
<sequence length="353" mass="40079">MFKAVRGSGSRGEDRISQLAEEIIHSILNRLKSPEEAAKTSVLSRRWLQLWRRYPFFEFPLSKSSTKFRSFVASSSRKLLASSSSTPDSDHSWCAAIQDFRISVQDDGFEKEDLDRLLSLIADHADGLLLLSPVKFVLRVDPWRTRPSYSLLRVPNWSRTKSITLSGCDLGNHDNCSNGLASLGNLESLRLEVVHFSERLLHGFLDNAPRLVKLKLWGVYWIDRLEVVSSPRLRSLGLSYIYRSKNRSERMRRLRISSPELKMLSMACGTLEELEIDAPDLVSLSWAVNSCGPVTKVNIVNLASSCRSTIRVVSPSLSEFSPQWLRMSLSTAFSQFHRLDLVLGFSIYLARRQ</sequence>
<dbReference type="InterPro" id="IPR053772">
    <property type="entry name" value="At1g61320/At1g61330-like"/>
</dbReference>
<reference evidence="2 3" key="1">
    <citation type="submission" date="2024-04" db="EMBL/GenBank/DDBJ databases">
        <authorList>
            <person name="Fracassetti M."/>
        </authorList>
    </citation>
    <scope>NUCLEOTIDE SEQUENCE [LARGE SCALE GENOMIC DNA]</scope>
</reference>
<dbReference type="InterPro" id="IPR036047">
    <property type="entry name" value="F-box-like_dom_sf"/>
</dbReference>
<dbReference type="PANTHER" id="PTHR34145">
    <property type="entry name" value="OS02G0105600 PROTEIN"/>
    <property type="match status" value="1"/>
</dbReference>
<dbReference type="EMBL" id="OZ034821">
    <property type="protein sequence ID" value="CAL1405534.1"/>
    <property type="molecule type" value="Genomic_DNA"/>
</dbReference>